<dbReference type="Proteomes" id="UP000031036">
    <property type="component" value="Unassembled WGS sequence"/>
</dbReference>
<sequence length="505" mass="56797">MKWDAVVLTARDLAQKQAFEAELADLFYHLNEFGERFIVYEDQPQNIRIGSGGATLRALYNLREQFGESFSQWRAIIIHSGGLSQRLPSASALGKVFMLLPNAKTFLEMKLRSYRPVLEAMEFPGVVVCASDTLEYIPSGIRIGVYEITLFAHVSTIEVAREHGVYVLEEGHLCRVLQKPTDEELWLNDALIHQKDILPKNGNVGLRNESEEATEESKGQKYALTDSFFILSGNIINDLIELVRNIPIECETCCYGDFLRALGTSPSWNYLEVAGPLARARRVYADVFRHRSTEVVQLPKNSFFHFGTVSEVLTHFSPSSIFISRFQMIPRQCIYSITGPNFQIGERSIIEFCDFRCGAHIGSDCVISGCSSTHHVIIPDRVIASTIAVKPTTSYSTSLCSKMLYFVTIAFSLDDNLKTKSVSDGLCWFSHVIKPKSSHDTLWNMPLFRVCTSASESLDATLYAITNGPPPMASARERLLLSMADALRTKNVLQMLKYRRTTKRI</sequence>
<dbReference type="GO" id="GO:0042350">
    <property type="term" value="P:GDP-L-fucose biosynthetic process"/>
    <property type="evidence" value="ECO:0007669"/>
    <property type="project" value="UniProtKB-ARBA"/>
</dbReference>
<reference evidence="5" key="2">
    <citation type="submission" date="2018-11" db="EMBL/GenBank/DDBJ databases">
        <authorList>
            <consortium name="Pathogen Informatics"/>
        </authorList>
    </citation>
    <scope>NUCLEOTIDE SEQUENCE [LARGE SCALE GENOMIC DNA]</scope>
</reference>
<keyword evidence="6" id="KW-1185">Reference proteome</keyword>
<evidence type="ECO:0000313" key="5">
    <source>
        <dbReference type="EMBL" id="VDM39930.1"/>
    </source>
</evidence>
<protein>
    <submittedName>
        <fullName evidence="4">Fucose-1-phosphate guanylyltransferase</fullName>
    </submittedName>
</protein>
<evidence type="ECO:0000256" key="1">
    <source>
        <dbReference type="ARBA" id="ARBA00022679"/>
    </source>
</evidence>
<proteinExistence type="predicted"/>
<evidence type="ECO:0000313" key="4">
    <source>
        <dbReference type="EMBL" id="KHN89046.1"/>
    </source>
</evidence>
<gene>
    <name evidence="4" type="primary">FPGT</name>
    <name evidence="4" type="ORF">Tcan_15207</name>
    <name evidence="5" type="ORF">TCNE_LOCUS8609</name>
</gene>
<evidence type="ECO:0000256" key="2">
    <source>
        <dbReference type="ARBA" id="ARBA00022741"/>
    </source>
</evidence>
<feature type="domain" description="GDP-fucose pyrophosphorylase" evidence="3">
    <location>
        <begin position="69"/>
        <end position="451"/>
    </location>
</feature>
<dbReference type="AlphaFoldDB" id="A0A0B2VZS4"/>
<keyword evidence="1 4" id="KW-0808">Transferase</keyword>
<name>A0A0B2VZS4_TOXCA</name>
<dbReference type="OMA" id="DMIAYRE"/>
<dbReference type="EMBL" id="UYWY01019953">
    <property type="protein sequence ID" value="VDM39930.1"/>
    <property type="molecule type" value="Genomic_DNA"/>
</dbReference>
<dbReference type="PANTHER" id="PTHR15045:SF1">
    <property type="entry name" value="FUCOSE-1-PHOSPHATE GUANYLYLTRANSFERASE"/>
    <property type="match status" value="1"/>
</dbReference>
<evidence type="ECO:0000313" key="6">
    <source>
        <dbReference type="Proteomes" id="UP000031036"/>
    </source>
</evidence>
<organism evidence="4 6">
    <name type="scientific">Toxocara canis</name>
    <name type="common">Canine roundworm</name>
    <dbReference type="NCBI Taxonomy" id="6265"/>
    <lineage>
        <taxon>Eukaryota</taxon>
        <taxon>Metazoa</taxon>
        <taxon>Ecdysozoa</taxon>
        <taxon>Nematoda</taxon>
        <taxon>Chromadorea</taxon>
        <taxon>Rhabditida</taxon>
        <taxon>Spirurina</taxon>
        <taxon>Ascaridomorpha</taxon>
        <taxon>Ascaridoidea</taxon>
        <taxon>Toxocaridae</taxon>
        <taxon>Toxocara</taxon>
    </lineage>
</organism>
<dbReference type="Pfam" id="PF07959">
    <property type="entry name" value="Fucose_pyrophosphorylase"/>
    <property type="match status" value="1"/>
</dbReference>
<dbReference type="InterPro" id="IPR012887">
    <property type="entry name" value="GDP_fucose_pyrophosphorylase"/>
</dbReference>
<dbReference type="STRING" id="6265.A0A0B2VZS4"/>
<evidence type="ECO:0000259" key="3">
    <source>
        <dbReference type="Pfam" id="PF07959"/>
    </source>
</evidence>
<reference evidence="4 6" key="1">
    <citation type="submission" date="2014-11" db="EMBL/GenBank/DDBJ databases">
        <title>Genetic blueprint of the zoonotic pathogen Toxocara canis.</title>
        <authorList>
            <person name="Zhu X.-Q."/>
            <person name="Korhonen P.K."/>
            <person name="Cai H."/>
            <person name="Young N.D."/>
            <person name="Nejsum P."/>
            <person name="von Samson-Himmelstjerna G."/>
            <person name="Boag P.R."/>
            <person name="Tan P."/>
            <person name="Li Q."/>
            <person name="Min J."/>
            <person name="Yang Y."/>
            <person name="Wang X."/>
            <person name="Fang X."/>
            <person name="Hall R.S."/>
            <person name="Hofmann A."/>
            <person name="Sternberg P.W."/>
            <person name="Jex A.R."/>
            <person name="Gasser R.B."/>
        </authorList>
    </citation>
    <scope>NUCLEOTIDE SEQUENCE [LARGE SCALE GENOMIC DNA]</scope>
    <source>
        <strain evidence="4">PN_DK_2014</strain>
    </source>
</reference>
<dbReference type="PANTHER" id="PTHR15045">
    <property type="entry name" value="FUCOSE-1-PHOSPHATE GUANYLYLTRANSFERASE"/>
    <property type="match status" value="1"/>
</dbReference>
<dbReference type="GO" id="GO:0000166">
    <property type="term" value="F:nucleotide binding"/>
    <property type="evidence" value="ECO:0007669"/>
    <property type="project" value="UniProtKB-KW"/>
</dbReference>
<dbReference type="GO" id="GO:0016779">
    <property type="term" value="F:nucleotidyltransferase activity"/>
    <property type="evidence" value="ECO:0007669"/>
    <property type="project" value="UniProtKB-KW"/>
</dbReference>
<dbReference type="EMBL" id="JPKZ01000086">
    <property type="protein sequence ID" value="KHN89046.1"/>
    <property type="molecule type" value="Genomic_DNA"/>
</dbReference>
<dbReference type="OrthoDB" id="10062280at2759"/>
<accession>A0A0B2VZS4</accession>
<keyword evidence="4" id="KW-0548">Nucleotidyltransferase</keyword>
<keyword evidence="2" id="KW-0547">Nucleotide-binding</keyword>